<evidence type="ECO:0000313" key="2">
    <source>
        <dbReference type="Proteomes" id="UP001347796"/>
    </source>
</evidence>
<dbReference type="Proteomes" id="UP001347796">
    <property type="component" value="Unassembled WGS sequence"/>
</dbReference>
<dbReference type="AlphaFoldDB" id="A0AAN8PKP8"/>
<evidence type="ECO:0000313" key="1">
    <source>
        <dbReference type="EMBL" id="KAK6178334.1"/>
    </source>
</evidence>
<dbReference type="PANTHER" id="PTHR47331:SF2">
    <property type="match status" value="1"/>
</dbReference>
<protein>
    <submittedName>
        <fullName evidence="1">Uncharacterized protein</fullName>
    </submittedName>
</protein>
<sequence length="198" mass="22758">MFLQSTDINRADQGTRTMHARKINNSPWLLRPSEFLTNNDSRSLDCFELVDPNEDPEIRPDTSVTVLKTRINGTSTNSDQLGTDRYSKFSCWKSLVRVVSLIKARIRRVNNSVDIHEDAETFIVKSVQCEVYEEEIHNLKHNRPLQRTSKILFLNPYLDKDGVLRVGGRLNNIAETFSEKNPILIPGRHYISTSKKLS</sequence>
<dbReference type="EMBL" id="JAZGQO010000009">
    <property type="protein sequence ID" value="KAK6178334.1"/>
    <property type="molecule type" value="Genomic_DNA"/>
</dbReference>
<keyword evidence="2" id="KW-1185">Reference proteome</keyword>
<comment type="caution">
    <text evidence="1">The sequence shown here is derived from an EMBL/GenBank/DDBJ whole genome shotgun (WGS) entry which is preliminary data.</text>
</comment>
<organism evidence="1 2">
    <name type="scientific">Patella caerulea</name>
    <name type="common">Rayed Mediterranean limpet</name>
    <dbReference type="NCBI Taxonomy" id="87958"/>
    <lineage>
        <taxon>Eukaryota</taxon>
        <taxon>Metazoa</taxon>
        <taxon>Spiralia</taxon>
        <taxon>Lophotrochozoa</taxon>
        <taxon>Mollusca</taxon>
        <taxon>Gastropoda</taxon>
        <taxon>Patellogastropoda</taxon>
        <taxon>Patelloidea</taxon>
        <taxon>Patellidae</taxon>
        <taxon>Patella</taxon>
    </lineage>
</organism>
<gene>
    <name evidence="1" type="ORF">SNE40_013133</name>
</gene>
<proteinExistence type="predicted"/>
<dbReference type="PANTHER" id="PTHR47331">
    <property type="entry name" value="PHD-TYPE DOMAIN-CONTAINING PROTEIN"/>
    <property type="match status" value="1"/>
</dbReference>
<accession>A0AAN8PKP8</accession>
<reference evidence="1 2" key="1">
    <citation type="submission" date="2024-01" db="EMBL/GenBank/DDBJ databases">
        <title>The genome of the rayed Mediterranean limpet Patella caerulea (Linnaeus, 1758).</title>
        <authorList>
            <person name="Anh-Thu Weber A."/>
            <person name="Halstead-Nussloch G."/>
        </authorList>
    </citation>
    <scope>NUCLEOTIDE SEQUENCE [LARGE SCALE GENOMIC DNA]</scope>
    <source>
        <strain evidence="1">AATW-2023a</strain>
        <tissue evidence="1">Whole specimen</tissue>
    </source>
</reference>
<name>A0AAN8PKP8_PATCE</name>